<dbReference type="PROSITE" id="PS50006">
    <property type="entry name" value="FHA_DOMAIN"/>
    <property type="match status" value="1"/>
</dbReference>
<dbReference type="InterPro" id="IPR050923">
    <property type="entry name" value="Cell_Proc_Reg/RNA_Proc"/>
</dbReference>
<organism evidence="2 3">
    <name type="scientific">Arabis nemorensis</name>
    <dbReference type="NCBI Taxonomy" id="586526"/>
    <lineage>
        <taxon>Eukaryota</taxon>
        <taxon>Viridiplantae</taxon>
        <taxon>Streptophyta</taxon>
        <taxon>Embryophyta</taxon>
        <taxon>Tracheophyta</taxon>
        <taxon>Spermatophyta</taxon>
        <taxon>Magnoliopsida</taxon>
        <taxon>eudicotyledons</taxon>
        <taxon>Gunneridae</taxon>
        <taxon>Pentapetalae</taxon>
        <taxon>rosids</taxon>
        <taxon>malvids</taxon>
        <taxon>Brassicales</taxon>
        <taxon>Brassicaceae</taxon>
        <taxon>Arabideae</taxon>
        <taxon>Arabis</taxon>
    </lineage>
</organism>
<dbReference type="Pfam" id="PF00498">
    <property type="entry name" value="FHA"/>
    <property type="match status" value="1"/>
</dbReference>
<feature type="domain" description="FHA" evidence="1">
    <location>
        <begin position="28"/>
        <end position="78"/>
    </location>
</feature>
<dbReference type="SMART" id="SM00240">
    <property type="entry name" value="FHA"/>
    <property type="match status" value="1"/>
</dbReference>
<dbReference type="AlphaFoldDB" id="A0A565BIZ3"/>
<protein>
    <recommendedName>
        <fullName evidence="1">FHA domain-containing protein</fullName>
    </recommendedName>
</protein>
<dbReference type="OrthoDB" id="687730at2759"/>
<comment type="caution">
    <text evidence="2">The sequence shown here is derived from an EMBL/GenBank/DDBJ whole genome shotgun (WGS) entry which is preliminary data.</text>
</comment>
<dbReference type="EMBL" id="CABITT030000004">
    <property type="protein sequence ID" value="VVB01158.1"/>
    <property type="molecule type" value="Genomic_DNA"/>
</dbReference>
<reference evidence="2" key="1">
    <citation type="submission" date="2019-07" db="EMBL/GenBank/DDBJ databases">
        <authorList>
            <person name="Dittberner H."/>
        </authorList>
    </citation>
    <scope>NUCLEOTIDE SEQUENCE [LARGE SCALE GENOMIC DNA]</scope>
</reference>
<name>A0A565BIZ3_9BRAS</name>
<evidence type="ECO:0000259" key="1">
    <source>
        <dbReference type="PROSITE" id="PS50006"/>
    </source>
</evidence>
<evidence type="ECO:0000313" key="3">
    <source>
        <dbReference type="Proteomes" id="UP000489600"/>
    </source>
</evidence>
<gene>
    <name evidence="2" type="ORF">ANE_LOCUS11602</name>
</gene>
<accession>A0A565BIZ3</accession>
<dbReference type="SUPFAM" id="SSF49879">
    <property type="entry name" value="SMAD/FHA domain"/>
    <property type="match status" value="1"/>
</dbReference>
<proteinExistence type="predicted"/>
<dbReference type="InterPro" id="IPR000253">
    <property type="entry name" value="FHA_dom"/>
</dbReference>
<dbReference type="InterPro" id="IPR008984">
    <property type="entry name" value="SMAD_FHA_dom_sf"/>
</dbReference>
<evidence type="ECO:0000313" key="2">
    <source>
        <dbReference type="EMBL" id="VVB01158.1"/>
    </source>
</evidence>
<dbReference type="PANTHER" id="PTHR23308">
    <property type="entry name" value="NUCLEAR INHIBITOR OF PROTEIN PHOSPHATASE-1"/>
    <property type="match status" value="1"/>
</dbReference>
<dbReference type="Proteomes" id="UP000489600">
    <property type="component" value="Unassembled WGS sequence"/>
</dbReference>
<keyword evidence="3" id="KW-1185">Reference proteome</keyword>
<dbReference type="Gene3D" id="2.60.200.20">
    <property type="match status" value="1"/>
</dbReference>
<sequence length="354" mass="39651">MAAPSLRLAFLKCPRDGDTLQYKSGSTIRVGRIVRGNEIAVKDAGISTKHLRIESVSGNWVISDLGSSNGTLLNSDSLNPDTPVNLRHGDIIELGEYTSISVNFVIDVVQEQNLPPRGRRNDTRQVSADLDNVGLGKRTRVSNLGNCFEEEEFCKPSSRVRKARKIENTEKLGIFEEEKGLLDVKKGNYRVRRARNVVASVQSSCVNSIKLETEDAKDIEIVEKSCLGVVNVDKDDMVALGDVEEGLKEKRVTRATRSKKNEIVGDSYLDLEMDTDAREEDRSCPVEEDMKNEQGTVVEMDLGKMTLGEWFGFLEVHWPKQINQETESMIEPMPSKTQRVCEYIAEQREVQAKA</sequence>